<gene>
    <name evidence="2" type="ORF">LCGC14_1905630</name>
</gene>
<name>A0A0F9FV99_9ZZZZ</name>
<evidence type="ECO:0000313" key="2">
    <source>
        <dbReference type="EMBL" id="KKL90339.1"/>
    </source>
</evidence>
<organism evidence="2">
    <name type="scientific">marine sediment metagenome</name>
    <dbReference type="NCBI Taxonomy" id="412755"/>
    <lineage>
        <taxon>unclassified sequences</taxon>
        <taxon>metagenomes</taxon>
        <taxon>ecological metagenomes</taxon>
    </lineage>
</organism>
<protein>
    <recommendedName>
        <fullName evidence="1">BFN domain-containing protein</fullName>
    </recommendedName>
</protein>
<feature type="domain" description="BFN" evidence="1">
    <location>
        <begin position="1"/>
        <end position="44"/>
    </location>
</feature>
<sequence>LIVKQGERTVEIDARPSDALVVAVQENVPIFVTEAVLDGASKWSLAPDVNFSMEDMEEPFDGLDDFDVDGDLPENF</sequence>
<feature type="non-terminal residue" evidence="2">
    <location>
        <position position="1"/>
    </location>
</feature>
<dbReference type="PROSITE" id="PS51658">
    <property type="entry name" value="BFN"/>
    <property type="match status" value="1"/>
</dbReference>
<dbReference type="EMBL" id="LAZR01020031">
    <property type="protein sequence ID" value="KKL90339.1"/>
    <property type="molecule type" value="Genomic_DNA"/>
</dbReference>
<dbReference type="GO" id="GO:0004518">
    <property type="term" value="F:nuclease activity"/>
    <property type="evidence" value="ECO:0007669"/>
    <property type="project" value="InterPro"/>
</dbReference>
<dbReference type="AlphaFoldDB" id="A0A0F9FV99"/>
<dbReference type="InterPro" id="IPR003729">
    <property type="entry name" value="Bi_nuclease_dom"/>
</dbReference>
<dbReference type="InterPro" id="IPR036104">
    <property type="entry name" value="BFN_sf"/>
</dbReference>
<evidence type="ECO:0000259" key="1">
    <source>
        <dbReference type="PROSITE" id="PS51658"/>
    </source>
</evidence>
<dbReference type="SUPFAM" id="SSF103256">
    <property type="entry name" value="Hypothetical protein TM0160"/>
    <property type="match status" value="1"/>
</dbReference>
<accession>A0A0F9FV99</accession>
<comment type="caution">
    <text evidence="2">The sequence shown here is derived from an EMBL/GenBank/DDBJ whole genome shotgun (WGS) entry which is preliminary data.</text>
</comment>
<dbReference type="Gene3D" id="3.10.690.10">
    <property type="entry name" value="Bifunctional nuclease domain"/>
    <property type="match status" value="1"/>
</dbReference>
<proteinExistence type="predicted"/>
<dbReference type="Pfam" id="PF02577">
    <property type="entry name" value="BFN_dom"/>
    <property type="match status" value="1"/>
</dbReference>
<reference evidence="2" key="1">
    <citation type="journal article" date="2015" name="Nature">
        <title>Complex archaea that bridge the gap between prokaryotes and eukaryotes.</title>
        <authorList>
            <person name="Spang A."/>
            <person name="Saw J.H."/>
            <person name="Jorgensen S.L."/>
            <person name="Zaremba-Niedzwiedzka K."/>
            <person name="Martijn J."/>
            <person name="Lind A.E."/>
            <person name="van Eijk R."/>
            <person name="Schleper C."/>
            <person name="Guy L."/>
            <person name="Ettema T.J."/>
        </authorList>
    </citation>
    <scope>NUCLEOTIDE SEQUENCE</scope>
</reference>